<evidence type="ECO:0000313" key="2">
    <source>
        <dbReference type="EMBL" id="KAF2834918.1"/>
    </source>
</evidence>
<comment type="caution">
    <text evidence="2">The sequence shown here is derived from an EMBL/GenBank/DDBJ whole genome shotgun (WGS) entry which is preliminary data.</text>
</comment>
<evidence type="ECO:0008006" key="4">
    <source>
        <dbReference type="Google" id="ProtNLM"/>
    </source>
</evidence>
<dbReference type="PANTHER" id="PTHR34861">
    <property type="match status" value="1"/>
</dbReference>
<dbReference type="EMBL" id="MU006113">
    <property type="protein sequence ID" value="KAF2834918.1"/>
    <property type="molecule type" value="Genomic_DNA"/>
</dbReference>
<evidence type="ECO:0000256" key="1">
    <source>
        <dbReference type="ARBA" id="ARBA00007865"/>
    </source>
</evidence>
<dbReference type="GO" id="GO:0019441">
    <property type="term" value="P:L-tryptophan catabolic process to kynurenine"/>
    <property type="evidence" value="ECO:0007669"/>
    <property type="project" value="InterPro"/>
</dbReference>
<accession>A0A9P4S4J6</accession>
<dbReference type="InterPro" id="IPR007325">
    <property type="entry name" value="KFase/CYL"/>
</dbReference>
<dbReference type="PANTHER" id="PTHR34861:SF11">
    <property type="entry name" value="CYCLASE"/>
    <property type="match status" value="1"/>
</dbReference>
<evidence type="ECO:0000313" key="3">
    <source>
        <dbReference type="Proteomes" id="UP000799429"/>
    </source>
</evidence>
<gene>
    <name evidence="2" type="ORF">M501DRAFT_1044812</name>
</gene>
<sequence>MSTRPDSIPPFTSLPLRSTDPPYSAWSLYGPTDSLGTLNRLTDAVVLAAASEIQTGRRVNLDWPLTAQTTPFFGRQKFEHRMWQKKPRFVNDDVWAFNSQGSSQWDGLRHFGYQRERRFYGGVGMEEVHEGGEGEKWVLGVGHWAQRGIVARGILLDYRRWREGKKEPSDYRCFERSGMRLEDLKRVLEWQGTEVRWGDVLFIRSGYMAEFARLEEEVVEKLAAVDPPAFGGVERSEEVMEWVWENFAAVGGDMPSFESWPPPKDDYSLHEVFLAGFGCPIGELFDLEKLSTTCEELGRWSFFLTSEPCNVPGGVASPPNALAIF</sequence>
<comment type="similarity">
    <text evidence="1">Belongs to the Cyclase 1 superfamily.</text>
</comment>
<dbReference type="SUPFAM" id="SSF102198">
    <property type="entry name" value="Putative cyclase"/>
    <property type="match status" value="1"/>
</dbReference>
<dbReference type="Gene3D" id="3.50.30.50">
    <property type="entry name" value="Putative cyclase"/>
    <property type="match status" value="1"/>
</dbReference>
<protein>
    <recommendedName>
        <fullName evidence="4">Cyclase</fullName>
    </recommendedName>
</protein>
<dbReference type="InterPro" id="IPR037175">
    <property type="entry name" value="KFase_sf"/>
</dbReference>
<proteinExistence type="inferred from homology"/>
<reference evidence="2" key="1">
    <citation type="journal article" date="2020" name="Stud. Mycol.">
        <title>101 Dothideomycetes genomes: a test case for predicting lifestyles and emergence of pathogens.</title>
        <authorList>
            <person name="Haridas S."/>
            <person name="Albert R."/>
            <person name="Binder M."/>
            <person name="Bloem J."/>
            <person name="Labutti K."/>
            <person name="Salamov A."/>
            <person name="Andreopoulos B."/>
            <person name="Baker S."/>
            <person name="Barry K."/>
            <person name="Bills G."/>
            <person name="Bluhm B."/>
            <person name="Cannon C."/>
            <person name="Castanera R."/>
            <person name="Culley D."/>
            <person name="Daum C."/>
            <person name="Ezra D."/>
            <person name="Gonzalez J."/>
            <person name="Henrissat B."/>
            <person name="Kuo A."/>
            <person name="Liang C."/>
            <person name="Lipzen A."/>
            <person name="Lutzoni F."/>
            <person name="Magnuson J."/>
            <person name="Mondo S."/>
            <person name="Nolan M."/>
            <person name="Ohm R."/>
            <person name="Pangilinan J."/>
            <person name="Park H.-J."/>
            <person name="Ramirez L."/>
            <person name="Alfaro M."/>
            <person name="Sun H."/>
            <person name="Tritt A."/>
            <person name="Yoshinaga Y."/>
            <person name="Zwiers L.-H."/>
            <person name="Turgeon B."/>
            <person name="Goodwin S."/>
            <person name="Spatafora J."/>
            <person name="Crous P."/>
            <person name="Grigoriev I."/>
        </authorList>
    </citation>
    <scope>NUCLEOTIDE SEQUENCE</scope>
    <source>
        <strain evidence="2">CBS 101060</strain>
    </source>
</reference>
<dbReference type="GO" id="GO:0004061">
    <property type="term" value="F:arylformamidase activity"/>
    <property type="evidence" value="ECO:0007669"/>
    <property type="project" value="InterPro"/>
</dbReference>
<dbReference type="Proteomes" id="UP000799429">
    <property type="component" value="Unassembled WGS sequence"/>
</dbReference>
<dbReference type="AlphaFoldDB" id="A0A9P4S4J6"/>
<organism evidence="2 3">
    <name type="scientific">Patellaria atrata CBS 101060</name>
    <dbReference type="NCBI Taxonomy" id="1346257"/>
    <lineage>
        <taxon>Eukaryota</taxon>
        <taxon>Fungi</taxon>
        <taxon>Dikarya</taxon>
        <taxon>Ascomycota</taxon>
        <taxon>Pezizomycotina</taxon>
        <taxon>Dothideomycetes</taxon>
        <taxon>Dothideomycetes incertae sedis</taxon>
        <taxon>Patellariales</taxon>
        <taxon>Patellariaceae</taxon>
        <taxon>Patellaria</taxon>
    </lineage>
</organism>
<name>A0A9P4S4J6_9PEZI</name>
<keyword evidence="3" id="KW-1185">Reference proteome</keyword>
<dbReference type="Pfam" id="PF04199">
    <property type="entry name" value="Cyclase"/>
    <property type="match status" value="1"/>
</dbReference>
<dbReference type="OrthoDB" id="5396at2759"/>